<reference evidence="3 4" key="1">
    <citation type="journal article" date="2015" name="Stand. Genomic Sci.">
        <title>Genomic Encyclopedia of Bacterial and Archaeal Type Strains, Phase III: the genomes of soil and plant-associated and newly described type strains.</title>
        <authorList>
            <person name="Whitman W.B."/>
            <person name="Woyke T."/>
            <person name="Klenk H.P."/>
            <person name="Zhou Y."/>
            <person name="Lilburn T.G."/>
            <person name="Beck B.J."/>
            <person name="De Vos P."/>
            <person name="Vandamme P."/>
            <person name="Eisen J.A."/>
            <person name="Garrity G."/>
            <person name="Hugenholtz P."/>
            <person name="Kyrpides N.C."/>
        </authorList>
    </citation>
    <scope>NUCLEOTIDE SEQUENCE [LARGE SCALE GENOMIC DNA]</scope>
    <source>
        <strain evidence="3 4">A3</strain>
    </source>
</reference>
<feature type="region of interest" description="Disordered" evidence="1">
    <location>
        <begin position="128"/>
        <end position="147"/>
    </location>
</feature>
<evidence type="ECO:0000313" key="4">
    <source>
        <dbReference type="Proteomes" id="UP000294862"/>
    </source>
</evidence>
<name>A0A4R2IDM4_9GAMM</name>
<feature type="signal peptide" evidence="2">
    <location>
        <begin position="1"/>
        <end position="25"/>
    </location>
</feature>
<organism evidence="3 4">
    <name type="scientific">Dokdonella fugitiva</name>
    <dbReference type="NCBI Taxonomy" id="328517"/>
    <lineage>
        <taxon>Bacteria</taxon>
        <taxon>Pseudomonadati</taxon>
        <taxon>Pseudomonadota</taxon>
        <taxon>Gammaproteobacteria</taxon>
        <taxon>Lysobacterales</taxon>
        <taxon>Rhodanobacteraceae</taxon>
        <taxon>Dokdonella</taxon>
    </lineage>
</organism>
<protein>
    <submittedName>
        <fullName evidence="3">Uncharacterized protein</fullName>
    </submittedName>
</protein>
<evidence type="ECO:0000313" key="3">
    <source>
        <dbReference type="EMBL" id="TCO42684.1"/>
    </source>
</evidence>
<comment type="caution">
    <text evidence="3">The sequence shown here is derived from an EMBL/GenBank/DDBJ whole genome shotgun (WGS) entry which is preliminary data.</text>
</comment>
<dbReference type="EMBL" id="SLWQ01000001">
    <property type="protein sequence ID" value="TCO42684.1"/>
    <property type="molecule type" value="Genomic_DNA"/>
</dbReference>
<dbReference type="AlphaFoldDB" id="A0A4R2IDM4"/>
<evidence type="ECO:0000256" key="2">
    <source>
        <dbReference type="SAM" id="SignalP"/>
    </source>
</evidence>
<dbReference type="Proteomes" id="UP000294862">
    <property type="component" value="Unassembled WGS sequence"/>
</dbReference>
<proteinExistence type="predicted"/>
<sequence>MSTIRIRRGLVAACLACAAVPAAQAVMLDQRGLGQVLVYPYYTVNSGQDTLLTILNTADVGKAVHVAFREAYNGRETLTFNLFLSPHDAWSAAVSTIDGSAGSGARLLSSDSSCVQSLTYPAPFTTTSFDANAPAPSREDTGPTTPARTREGMLEVIALGDIVPGSPTAIAITPAGSTGEGARSCNLPEQVATDLVAPTGGLAGSGAIANVGEGTFYTYAADALVGFTPSLLWTGTATAPDLSSARSSASQFPDGAIASVSSPSGDALALDYENAIDAVSAVFMADSIYNEFVIGAALGANTDWVVTFPTRQFYVDKARYPGVDVAPFVEPFGATANGESRVSASTESMFDREGASAWPPAGNCGSPIPCPSHVATFGHQVGVLAFADAGTSGVFGSRLAVPPMLASAWDSFWTHGDTGALTLDLAHGDGQHRLRAGTTGDGVHVQLAGLPVTGFMAYNVINTQAAPGRLANYGGTFRHRSRARCTSDADAGDPCQ</sequence>
<feature type="chain" id="PRO_5020180526" evidence="2">
    <location>
        <begin position="26"/>
        <end position="496"/>
    </location>
</feature>
<keyword evidence="2" id="KW-0732">Signal</keyword>
<evidence type="ECO:0000256" key="1">
    <source>
        <dbReference type="SAM" id="MobiDB-lite"/>
    </source>
</evidence>
<keyword evidence="4" id="KW-1185">Reference proteome</keyword>
<dbReference type="OrthoDB" id="5763254at2"/>
<dbReference type="RefSeq" id="WP_131991828.1">
    <property type="nucleotide sequence ID" value="NZ_SLWQ01000001.1"/>
</dbReference>
<accession>A0A4R2IDM4</accession>
<gene>
    <name evidence="3" type="ORF">EV148_10190</name>
</gene>